<proteinExistence type="inferred from homology"/>
<dbReference type="Gene3D" id="1.10.132.30">
    <property type="match status" value="1"/>
</dbReference>
<gene>
    <name evidence="12" type="primary">rpoC2</name>
</gene>
<geneLocation type="plastid" evidence="12"/>
<evidence type="ECO:0000256" key="6">
    <source>
        <dbReference type="ARBA" id="ARBA00022723"/>
    </source>
</evidence>
<feature type="domain" description="RNA polymerase Rpb1" evidence="10">
    <location>
        <begin position="2103"/>
        <end position="2153"/>
    </location>
</feature>
<dbReference type="Gene3D" id="1.10.1790.20">
    <property type="match status" value="1"/>
</dbReference>
<evidence type="ECO:0000256" key="8">
    <source>
        <dbReference type="ARBA" id="ARBA00023163"/>
    </source>
</evidence>
<dbReference type="CDD" id="cd02655">
    <property type="entry name" value="RNAP_beta'_C"/>
    <property type="match status" value="1"/>
</dbReference>
<feature type="region of interest" description="Disordered" evidence="9">
    <location>
        <begin position="1838"/>
        <end position="1899"/>
    </location>
</feature>
<feature type="region of interest" description="Disordered" evidence="9">
    <location>
        <begin position="1935"/>
        <end position="1954"/>
    </location>
</feature>
<dbReference type="KEGG" id="csl:CospP_p063"/>
<keyword evidence="4" id="KW-0808">Transferase</keyword>
<keyword evidence="6" id="KW-0479">Metal-binding</keyword>
<dbReference type="RefSeq" id="YP_004222039.1">
    <property type="nucleotide sequence ID" value="NC_015084.1"/>
</dbReference>
<feature type="compositionally biased region" description="Polar residues" evidence="9">
    <location>
        <begin position="265"/>
        <end position="275"/>
    </location>
</feature>
<feature type="compositionally biased region" description="Polar residues" evidence="9">
    <location>
        <begin position="1132"/>
        <end position="1148"/>
    </location>
</feature>
<dbReference type="InterPro" id="IPR038120">
    <property type="entry name" value="Rpb1_funnel_sf"/>
</dbReference>
<dbReference type="GO" id="GO:0006351">
    <property type="term" value="P:DNA-templated transcription"/>
    <property type="evidence" value="ECO:0007669"/>
    <property type="project" value="InterPro"/>
</dbReference>
<dbReference type="Gene3D" id="1.10.150.390">
    <property type="match status" value="1"/>
</dbReference>
<dbReference type="GO" id="GO:0046872">
    <property type="term" value="F:metal ion binding"/>
    <property type="evidence" value="ECO:0007669"/>
    <property type="project" value="UniProtKB-KW"/>
</dbReference>
<evidence type="ECO:0000256" key="5">
    <source>
        <dbReference type="ARBA" id="ARBA00022695"/>
    </source>
</evidence>
<dbReference type="InterPro" id="IPR007081">
    <property type="entry name" value="RNA_pol_Rpb1_5"/>
</dbReference>
<sequence length="2266" mass="248068">MALNPLFLNQCFDKNRLKNLITWSLLTVGERQTIETVENLKALGFQFATQAGVSLSVDDLKIPPEKLSLVSQASQQVEATQQAYHRGNLTAIEKLQQLVDTWHRASETLKQTVVNHFLSTDKLNPVYMMAFSGARGNISQVRQLAGMRGLMADPQGQIIGFPIRSNFREGLTLTEYMISCYGARKGLVDTALRTADAGYLTRRLVDVSQHMIVKAATCATPRGIVLKDLQSSAKVILPLRERLIGRVLAEDVSGDNELPGGEQGSQGAAISTGSGHTTTVASSGRSIAVNGVSTQSRQAGLLAYRNQEISAKLAARIASCRDAVVVRSPLTCAIRHGVCQLCYGWSLSEGRLVTLGEAVGIIAAQSIGEPGTQLTMRTFHTGGVFSGDVMAEVRAPHDGIVDFPQPLQGLLIRTSHGKIAFLTKASGSLLLGSDRSLAIAGEGTLFSLEPLTVLFVRQHEKVARTQLIAEFSSMGTEMNETIEAKRILFSEMVGQVSFANVRLGTRRRESGGILQVSRNLGFVWVLSGRRSPVTPLLGIYGKGSHLVNPGSLVTRVANKSTWHGNRAPIRPESTDTQFRPTVSGVAPERLLVSKNRPHRPHRSSAFRRTGSSFRRTGSIALVERSQGRAYQNDGLVDASAVTRHNLVQTYTDETFSTPLRFVPNLGYCATFSTRRNGNSKPVDHLNIRHVYPAHPWSRSGLTGAGVHAQGRFVERDHLDGATELPDRQAKALQGRWHLQPVVATYRQMAPSLGSSPDCLLFASFPFRSLLQGHQGRYLDTDPFPQVRLLAPFDTGSLLHRGGFKVAPEQQGPKRLAGEAPTSVARPQRPTTLASASPIGKHGNRHEIVARDPDFYWLPGEQKSGQTGLAWVDSRYIGKKFGHGEIVWIDEQNLECHAIHASQALQRQVSPSKGELATRGQRGSLRGAPSTPIMLEGQEETGVVVKTRATLQGRVEDLVFETRGFIGHPSDGWIQICSVQWPELSNTSPLGEPGSNLFDQGTRYQFLGLAASKHPVKNGASFSKQEIVKIEGQHFRGIGAERRGQPNKTDTSKAEPDRYGTRFFKVPINTLQFVFATHRTNPLARKSAVGDKQSNSVERESQRKGRGFNKSNGKDAPSSAEGGLRTPRLETTIVVSRSAAGTSSPQQETRLGAKEKDSLKTSQVLQGQALQEPSLKSAPSDGFSLLLDGLVKGTNRPKEEVQVAWEARSDRLHLRIKPGWAYLPHEQANLLRSHESIQFCGGSQLDNLFFEPALVYLEAFKSGQFSYSTADTGLIASLRVQLLELGLVVRNMGERRRETGISPGIRRGGSIFQNLATQAFDIEREIEGCESIPPTHAWASHAPVSSFHRAGEKHFQSSIERTPRIWPLGQEILVRLRKMLWLSQAFAPRLAELGVDRSFLQALLPKRAGWEGVARHNHPNRRTDLYQMLFIRNLLNREPFLWLRAFPVQVQIVTNQKARHLGMVSPLHNRLSQANAVPITNLTLLQAGKEIEGVTTSERQLGQIKSHTYVVAGSELVQAKPHMGRGLLPLVQAEFLFPYGFTLGLVSSCLPVSLPLKFLKERAGTEATHKLVAATWQSARRIVQAVRPTRADRNRFQSTGWSTWQASQGRDANGVAWDGSPPKVVLPGGWVSARGFEGLASVRRNAEPVRRNAEPLRGLQGLGMHALQSNATRPTRGGEGGSSNPLLPQGSFACGPHIGKSWFLEPALANPSLFLLIRKGHRYPFSMLEKSKALLLRRHTLTQIARNQRLPIPSTTGHCLSFSPKQSLTPLLLGSPHIRFTVMPLVPFNGFQTTFFPRPLYWIRFAGFLSPSLCDNGDSSQIGSSSVATAGMLGSTALRTGGSLATRPTERPWAGAAAPVRPGHRRVEQYSATTTSNGATLDSFNNPIDQQPRSSEAVKKRPLSLITDGIAAVVSPSEGEMVSQWDFIPKSVRKAEGGNSHHIGQHPNGEPATTRGKGNVLFTQADHTSLSNKGHDLKRCVGEFVSIGDEIISGYATPTSGQIVAIEKDKITLRRTQALLFYAQGVMHVNHGEWVEKNAPILTLTYQKLITGDIVQGIPKIEQFFEAPATKEGEPLPNSLQARLRRSFQRLKQLYPVPQAVKRSLEEIQQILVEGILKVYLSQGVRIADKHLEIVIRQMISKGQVLDVGNTGLFQGEHVRLDRIERINLATYGQKADYEPAVLGITQASLDSESFISAASFQETTRVLSRDTIIGKTDFLRGLKERVVLGDLIQAGTGVDDNINYGLLFGIAPACDPAGDAPSLALL</sequence>
<reference evidence="12" key="1">
    <citation type="submission" date="2010-12" db="EMBL/GenBank/DDBJ databases">
        <title>Organelle genomes of Coccomyxa sp.C-169.</title>
        <authorList>
            <person name="Smith D.R."/>
            <person name="Yamada T."/>
            <person name="Grigoriev I.V."/>
            <person name="Van Etten J.L."/>
        </authorList>
    </citation>
    <scope>NUCLEOTIDE SEQUENCE [LARGE SCALE GENOMIC DNA]</scope>
    <source>
        <strain evidence="12">C-169</strain>
    </source>
</reference>
<keyword evidence="7" id="KW-0862">Zinc</keyword>
<keyword evidence="2" id="KW-0240">DNA-directed RNA polymerase</keyword>
<dbReference type="InterPro" id="IPR045867">
    <property type="entry name" value="DNA-dir_RpoC_beta_prime"/>
</dbReference>
<dbReference type="GO" id="GO:0000428">
    <property type="term" value="C:DNA-directed RNA polymerase complex"/>
    <property type="evidence" value="ECO:0007669"/>
    <property type="project" value="UniProtKB-KW"/>
</dbReference>
<dbReference type="PANTHER" id="PTHR19376">
    <property type="entry name" value="DNA-DIRECTED RNA POLYMERASE"/>
    <property type="match status" value="1"/>
</dbReference>
<dbReference type="Pfam" id="PF04998">
    <property type="entry name" value="RNA_pol_Rpb1_5"/>
    <property type="match status" value="2"/>
</dbReference>
<keyword evidence="8" id="KW-0804">Transcription</keyword>
<evidence type="ECO:0000259" key="10">
    <source>
        <dbReference type="Pfam" id="PF04998"/>
    </source>
</evidence>
<dbReference type="GO" id="GO:0003899">
    <property type="term" value="F:DNA-directed RNA polymerase activity"/>
    <property type="evidence" value="ECO:0007669"/>
    <property type="project" value="UniProtKB-EC"/>
</dbReference>
<feature type="domain" description="RNA polymerase Rpb1" evidence="11">
    <location>
        <begin position="90"/>
        <end position="159"/>
    </location>
</feature>
<dbReference type="Proteomes" id="UP000007264">
    <property type="component" value="Plastid"/>
</dbReference>
<dbReference type="EMBL" id="HQ693844">
    <property type="protein sequence ID" value="ADV29887.1"/>
    <property type="molecule type" value="Genomic_DNA"/>
</dbReference>
<evidence type="ECO:0000256" key="7">
    <source>
        <dbReference type="ARBA" id="ARBA00022833"/>
    </source>
</evidence>
<keyword evidence="3 12" id="KW-0934">Plastid</keyword>
<dbReference type="PANTHER" id="PTHR19376:SF68">
    <property type="entry name" value="DNA-DIRECTED RNA POLYMERASE SUBUNIT BETA"/>
    <property type="match status" value="1"/>
</dbReference>
<keyword evidence="5" id="KW-0548">Nucleotidyltransferase</keyword>
<feature type="region of interest" description="Disordered" evidence="9">
    <location>
        <begin position="255"/>
        <end position="275"/>
    </location>
</feature>
<dbReference type="STRING" id="574566.E9NPW1"/>
<dbReference type="InterPro" id="IPR042102">
    <property type="entry name" value="RNA_pol_Rpb1_3_sf"/>
</dbReference>
<dbReference type="InterPro" id="IPR012756">
    <property type="entry name" value="DNA-dir_RpoC2_beta_pp"/>
</dbReference>
<dbReference type="EC" id="2.7.7.6" evidence="1"/>
<evidence type="ECO:0000313" key="12">
    <source>
        <dbReference type="EMBL" id="ADV29887.1"/>
    </source>
</evidence>
<dbReference type="Pfam" id="PF05000">
    <property type="entry name" value="RNA_pol_Rpb1_4"/>
    <property type="match status" value="1"/>
</dbReference>
<dbReference type="SUPFAM" id="SSF64484">
    <property type="entry name" value="beta and beta-prime subunits of DNA dependent RNA-polymerase"/>
    <property type="match status" value="1"/>
</dbReference>
<dbReference type="GO" id="GO:0003677">
    <property type="term" value="F:DNA binding"/>
    <property type="evidence" value="ECO:0007669"/>
    <property type="project" value="InterPro"/>
</dbReference>
<protein>
    <recommendedName>
        <fullName evidence="1">DNA-directed RNA polymerase</fullName>
        <ecNumber evidence="1">2.7.7.6</ecNumber>
    </recommendedName>
</protein>
<accession>E9NPW1</accession>
<evidence type="ECO:0000259" key="11">
    <source>
        <dbReference type="Pfam" id="PF05000"/>
    </source>
</evidence>
<evidence type="ECO:0000256" key="3">
    <source>
        <dbReference type="ARBA" id="ARBA00022640"/>
    </source>
</evidence>
<evidence type="ECO:0000256" key="1">
    <source>
        <dbReference type="ARBA" id="ARBA00012418"/>
    </source>
</evidence>
<evidence type="ECO:0000256" key="4">
    <source>
        <dbReference type="ARBA" id="ARBA00022679"/>
    </source>
</evidence>
<feature type="domain" description="RNA polymerase Rpb1" evidence="10">
    <location>
        <begin position="170"/>
        <end position="401"/>
    </location>
</feature>
<evidence type="ECO:0000313" key="13">
    <source>
        <dbReference type="Proteomes" id="UP000007264"/>
    </source>
</evidence>
<feature type="region of interest" description="Disordered" evidence="9">
    <location>
        <begin position="1084"/>
        <end position="1158"/>
    </location>
</feature>
<feature type="region of interest" description="Disordered" evidence="9">
    <location>
        <begin position="909"/>
        <end position="931"/>
    </location>
</feature>
<organism evidence="12 13">
    <name type="scientific">Coccomyxa subellipsoidea (strain C-169)</name>
    <name type="common">Green microalga</name>
    <dbReference type="NCBI Taxonomy" id="574566"/>
    <lineage>
        <taxon>Eukaryota</taxon>
        <taxon>Viridiplantae</taxon>
        <taxon>Chlorophyta</taxon>
        <taxon>core chlorophytes</taxon>
        <taxon>Trebouxiophyceae</taxon>
        <taxon>Trebouxiophyceae incertae sedis</taxon>
        <taxon>Coccomyxaceae</taxon>
        <taxon>Coccomyxa</taxon>
        <taxon>Coccomyxa subellipsoidea</taxon>
    </lineage>
</organism>
<dbReference type="InterPro" id="IPR007083">
    <property type="entry name" value="RNA_pol_Rpb1_4"/>
</dbReference>
<feature type="region of interest" description="Disordered" evidence="9">
    <location>
        <begin position="1034"/>
        <end position="1057"/>
    </location>
</feature>
<feature type="compositionally biased region" description="Polar residues" evidence="9">
    <location>
        <begin position="1869"/>
        <end position="1893"/>
    </location>
</feature>
<keyword evidence="13" id="KW-1185">Reference proteome</keyword>
<dbReference type="GeneID" id="10200612"/>
<dbReference type="HAMAP" id="MF_01324">
    <property type="entry name" value="RNApol_bact_RpoC2"/>
    <property type="match status" value="1"/>
</dbReference>
<dbReference type="Gene3D" id="1.10.274.100">
    <property type="entry name" value="RNA polymerase Rpb1, domain 3"/>
    <property type="match status" value="1"/>
</dbReference>
<name>E9NPW1_COCSC</name>
<evidence type="ECO:0000256" key="2">
    <source>
        <dbReference type="ARBA" id="ARBA00022478"/>
    </source>
</evidence>
<feature type="region of interest" description="Disordered" evidence="9">
    <location>
        <begin position="807"/>
        <end position="840"/>
    </location>
</feature>
<evidence type="ECO:0000256" key="9">
    <source>
        <dbReference type="SAM" id="MobiDB-lite"/>
    </source>
</evidence>